<dbReference type="STRING" id="2163413.A0A4V1ADY4"/>
<dbReference type="InterPro" id="IPR039759">
    <property type="entry name" value="eIF2D_SUI1"/>
</dbReference>
<reference evidence="4" key="1">
    <citation type="submission" date="2019-03" db="EMBL/GenBank/DDBJ databases">
        <title>Snf2 controls pulcherriminic acid biosynthesis and connects pigmentation and antifungal activity of the yeast Metschnikowia pulcherrima.</title>
        <authorList>
            <person name="Gore-Lloyd D."/>
            <person name="Sumann I."/>
            <person name="Brachmann A.O."/>
            <person name="Schneeberger K."/>
            <person name="Ortiz-Merino R.A."/>
            <person name="Moreno-Beltran M."/>
            <person name="Schlaefli M."/>
            <person name="Kirner P."/>
            <person name="Santos Kron A."/>
            <person name="Wolfe K.H."/>
            <person name="Piel J."/>
            <person name="Ahrens C.H."/>
            <person name="Henk D."/>
            <person name="Freimoser F.M."/>
        </authorList>
    </citation>
    <scope>NUCLEOTIDE SEQUENCE [LARGE SCALE GENOMIC DNA]</scope>
    <source>
        <strain evidence="4">APC 1.2</strain>
    </source>
</reference>
<dbReference type="GO" id="GO:0001731">
    <property type="term" value="P:formation of translation preinitiation complex"/>
    <property type="evidence" value="ECO:0007669"/>
    <property type="project" value="InterPro"/>
</dbReference>
<dbReference type="GO" id="GO:0003743">
    <property type="term" value="F:translation initiation factor activity"/>
    <property type="evidence" value="ECO:0007669"/>
    <property type="project" value="UniProtKB-KW"/>
</dbReference>
<dbReference type="Pfam" id="PF26291">
    <property type="entry name" value="SWIB_eIF2D"/>
    <property type="match status" value="1"/>
</dbReference>
<feature type="region of interest" description="Disordered" evidence="1">
    <location>
        <begin position="187"/>
        <end position="223"/>
    </location>
</feature>
<name>A0A4V1ADY4_9ASCO</name>
<keyword evidence="4" id="KW-1185">Reference proteome</keyword>
<protein>
    <submittedName>
        <fullName evidence="3">Translation initiation factor 2D</fullName>
    </submittedName>
</protein>
<dbReference type="Pfam" id="PF25304">
    <property type="entry name" value="WHD_eIF2D"/>
    <property type="match status" value="1"/>
</dbReference>
<dbReference type="InterPro" id="IPR057429">
    <property type="entry name" value="WH_eIF2D"/>
</dbReference>
<dbReference type="CDD" id="cd11608">
    <property type="entry name" value="eIF2D_C"/>
    <property type="match status" value="1"/>
</dbReference>
<dbReference type="PANTHER" id="PTHR12217:SF4">
    <property type="entry name" value="EUKARYOTIC TRANSLATION INITIATION FACTOR 2D"/>
    <property type="match status" value="1"/>
</dbReference>
<proteinExistence type="predicted"/>
<accession>A0A4V1ADY4</accession>
<dbReference type="Gene3D" id="3.10.400.20">
    <property type="match status" value="1"/>
</dbReference>
<evidence type="ECO:0000313" key="3">
    <source>
        <dbReference type="EMBL" id="QBM87323.1"/>
    </source>
</evidence>
<organism evidence="3 4">
    <name type="scientific">Metschnikowia aff. pulcherrima</name>
    <dbReference type="NCBI Taxonomy" id="2163413"/>
    <lineage>
        <taxon>Eukaryota</taxon>
        <taxon>Fungi</taxon>
        <taxon>Dikarya</taxon>
        <taxon>Ascomycota</taxon>
        <taxon>Saccharomycotina</taxon>
        <taxon>Pichiomycetes</taxon>
        <taxon>Metschnikowiaceae</taxon>
        <taxon>Metschnikowia</taxon>
    </lineage>
</organism>
<evidence type="ECO:0000313" key="4">
    <source>
        <dbReference type="Proteomes" id="UP000292447"/>
    </source>
</evidence>
<feature type="domain" description="SUI1" evidence="2">
    <location>
        <begin position="474"/>
        <end position="547"/>
    </location>
</feature>
<dbReference type="Pfam" id="PF01253">
    <property type="entry name" value="SUI1"/>
    <property type="match status" value="1"/>
</dbReference>
<dbReference type="AlphaFoldDB" id="A0A4V1ADY4"/>
<dbReference type="InterPro" id="IPR039757">
    <property type="entry name" value="EIF2D"/>
</dbReference>
<keyword evidence="3" id="KW-0396">Initiation factor</keyword>
<sequence>MFKKQPQVKSSSNVKSSERRHLLTEICEQFQIKRENLSKDQELALLPAVTKQATYHSVQEHKGTIFFDENEKPTWFRIRDSKLYPTVYTLWRAGYLLPVILTNPFVISRIVGNANLLLPGCIPPFDRRALRGTLVGVASYDSPTVIKAIGTCSLNLTQFDDVQDRQGTAVTIIHRIEDELFNLYDGESAPESVDNTPPSAPETAQPETEANTDGESKDVVENEAEEACAQEPDSVDVLAETVDDICVEDLDNFFIRSFLQSVKACQIELPVSASKFMADFILKNLPRMDAKYANIKKTSWKKSAKFLKALEKMKYLSLKGKGDDVSVVALTVPPEIIANFVTHKTIELPKSGGGAKKASDGKMSVVSLYKPTSKSRMVFNKLDMDFQKLYTSLELKEVMNNYIKVAELASKKNPKLVVLDLALSSATSTSENEVSRDKLFPAFLRGFSPNYTILPPGGVLDNGCVVKKGDPKKIRILTQTVLGRKKTTTVLEFEHFHIKPQILAEDLKNKCSGSTAIGPSKHNPAVLEVMVQGPHGPTIIDYLKEKGVPISFIDFEDKSKSKKKRL</sequence>
<dbReference type="InterPro" id="IPR048248">
    <property type="entry name" value="PUA_eIF2d-like"/>
</dbReference>
<dbReference type="SUPFAM" id="SSF88697">
    <property type="entry name" value="PUA domain-like"/>
    <property type="match status" value="1"/>
</dbReference>
<dbReference type="Gene3D" id="3.30.780.10">
    <property type="entry name" value="SUI1-like domain"/>
    <property type="match status" value="1"/>
</dbReference>
<gene>
    <name evidence="3" type="primary">MPUL0B05250</name>
    <name evidence="3" type="ORF">METSCH_B05250</name>
</gene>
<dbReference type="InterPro" id="IPR036877">
    <property type="entry name" value="SUI1_dom_sf"/>
</dbReference>
<evidence type="ECO:0000259" key="2">
    <source>
        <dbReference type="PROSITE" id="PS50296"/>
    </source>
</evidence>
<dbReference type="Pfam" id="PF26292">
    <property type="entry name" value="PUA_elF2D"/>
    <property type="match status" value="1"/>
</dbReference>
<dbReference type="InterPro" id="IPR041366">
    <property type="entry name" value="Pre-PUA"/>
</dbReference>
<evidence type="ECO:0000256" key="1">
    <source>
        <dbReference type="SAM" id="MobiDB-lite"/>
    </source>
</evidence>
<dbReference type="InterPro" id="IPR001950">
    <property type="entry name" value="SUI1"/>
</dbReference>
<dbReference type="CDD" id="cd21156">
    <property type="entry name" value="PUA_eIF2d-like"/>
    <property type="match status" value="1"/>
</dbReference>
<dbReference type="PANTHER" id="PTHR12217">
    <property type="entry name" value="EUKARYOTIC TRANSLATION INITIATION FACTOR 2D"/>
    <property type="match status" value="1"/>
</dbReference>
<dbReference type="InterPro" id="IPR058886">
    <property type="entry name" value="SWIB_eIF2D"/>
</dbReference>
<keyword evidence="3" id="KW-0648">Protein biosynthesis</keyword>
<dbReference type="PROSITE" id="PS50296">
    <property type="entry name" value="SUI1"/>
    <property type="match status" value="1"/>
</dbReference>
<dbReference type="EMBL" id="CP034457">
    <property type="protein sequence ID" value="QBM87323.1"/>
    <property type="molecule type" value="Genomic_DNA"/>
</dbReference>
<dbReference type="SUPFAM" id="SSF55159">
    <property type="entry name" value="eIF1-like"/>
    <property type="match status" value="1"/>
</dbReference>
<dbReference type="InterPro" id="IPR015947">
    <property type="entry name" value="PUA-like_sf"/>
</dbReference>
<dbReference type="Pfam" id="PF17832">
    <property type="entry name" value="Pre-PUA"/>
    <property type="match status" value="1"/>
</dbReference>
<dbReference type="Proteomes" id="UP000292447">
    <property type="component" value="Chromosome II"/>
</dbReference>